<dbReference type="EC" id="3.6.1.22" evidence="3"/>
<evidence type="ECO:0000256" key="3">
    <source>
        <dbReference type="RuleBase" id="RU368106"/>
    </source>
</evidence>
<comment type="cofactor">
    <cofactor evidence="3">
        <name>Mg(2+)</name>
        <dbReference type="ChEBI" id="CHEBI:18420"/>
    </cofactor>
</comment>
<dbReference type="Gramene" id="A01p21850.2_BraZ1">
    <property type="protein sequence ID" value="A01p21850.2_BraZ1.CDS"/>
    <property type="gene ID" value="A01g21850.2_BraZ1"/>
</dbReference>
<keyword evidence="3" id="KW-0479">Metal-binding</keyword>
<evidence type="ECO:0000259" key="4">
    <source>
        <dbReference type="Pfam" id="PF18290"/>
    </source>
</evidence>
<evidence type="ECO:0000313" key="6">
    <source>
        <dbReference type="Proteomes" id="UP000694005"/>
    </source>
</evidence>
<comment type="similarity">
    <text evidence="1 3">Belongs to the Nudix hydrolase family.</text>
</comment>
<protein>
    <recommendedName>
        <fullName evidence="3">Nudix hydrolase</fullName>
        <shortName evidence="3">AtNUDT</shortName>
        <ecNumber evidence="3">3.6.1.13</ecNumber>
        <ecNumber evidence="3">3.6.1.22</ecNumber>
    </recommendedName>
    <alternativeName>
        <fullName evidence="3">ADP-ribose pyrophosphatase</fullName>
    </alternativeName>
    <alternativeName>
        <fullName evidence="3">NADH pyrophosphatase</fullName>
    </alternativeName>
</protein>
<comment type="catalytic activity">
    <reaction evidence="3">
        <text>NAD(+) + H2O = beta-nicotinamide D-ribonucleotide + AMP + 2 H(+)</text>
        <dbReference type="Rhea" id="RHEA:11800"/>
        <dbReference type="ChEBI" id="CHEBI:14649"/>
        <dbReference type="ChEBI" id="CHEBI:15377"/>
        <dbReference type="ChEBI" id="CHEBI:15378"/>
        <dbReference type="ChEBI" id="CHEBI:57540"/>
        <dbReference type="ChEBI" id="CHEBI:456215"/>
        <dbReference type="EC" id="3.6.1.22"/>
    </reaction>
</comment>
<reference evidence="5 6" key="1">
    <citation type="submission" date="2021-07" db="EMBL/GenBank/DDBJ databases">
        <authorList>
            <consortium name="Genoscope - CEA"/>
            <person name="William W."/>
        </authorList>
    </citation>
    <scope>NUCLEOTIDE SEQUENCE [LARGE SCALE GENOMIC DNA]</scope>
</reference>
<dbReference type="Gene3D" id="3.40.630.30">
    <property type="match status" value="1"/>
</dbReference>
<feature type="domain" description="Pre-nudix hydrolase" evidence="4">
    <location>
        <begin position="31"/>
        <end position="109"/>
    </location>
</feature>
<dbReference type="EMBL" id="LS974617">
    <property type="protein sequence ID" value="CAG7888109.1"/>
    <property type="molecule type" value="Genomic_DNA"/>
</dbReference>
<dbReference type="InterPro" id="IPR015797">
    <property type="entry name" value="NUDIX_hydrolase-like_dom_sf"/>
</dbReference>
<evidence type="ECO:0000256" key="2">
    <source>
        <dbReference type="ARBA" id="ARBA00022801"/>
    </source>
</evidence>
<dbReference type="GO" id="GO:0051287">
    <property type="term" value="F:NAD binding"/>
    <property type="evidence" value="ECO:0007669"/>
    <property type="project" value="UniProtKB-UniRule"/>
</dbReference>
<dbReference type="Proteomes" id="UP000694005">
    <property type="component" value="Chromosome A01"/>
</dbReference>
<dbReference type="Pfam" id="PF18290">
    <property type="entry name" value="Nudix_hydro"/>
    <property type="match status" value="1"/>
</dbReference>
<dbReference type="PRINTS" id="PR01356">
    <property type="entry name" value="GFGPROTEIN"/>
</dbReference>
<gene>
    <name evidence="5" type="ORF">BRAPAZ1V2_A01P21850.2</name>
</gene>
<dbReference type="PANTHER" id="PTHR13994:SF50">
    <property type="entry name" value="NUDIX HYDROLASE 7"/>
    <property type="match status" value="1"/>
</dbReference>
<dbReference type="Gene3D" id="3.90.79.10">
    <property type="entry name" value="Nucleoside Triphosphate Pyrophosphohydrolase"/>
    <property type="match status" value="1"/>
</dbReference>
<evidence type="ECO:0000313" key="5">
    <source>
        <dbReference type="EMBL" id="CAG7888109.1"/>
    </source>
</evidence>
<dbReference type="SUPFAM" id="SSF55811">
    <property type="entry name" value="Nudix"/>
    <property type="match status" value="1"/>
</dbReference>
<dbReference type="GO" id="GO:0035529">
    <property type="term" value="F:NADH pyrophosphatase activity"/>
    <property type="evidence" value="ECO:0007669"/>
    <property type="project" value="UniProtKB-UniRule"/>
</dbReference>
<accession>A0A8D9GXQ2</accession>
<dbReference type="InterPro" id="IPR003293">
    <property type="entry name" value="Nudix_hydrolase6-like"/>
</dbReference>
<comment type="function">
    <text evidence="3">Mediates the hydrolysis of some nucleoside diphosphate derivatives, possibly using both NADH and ADP-ribose as substrates.</text>
</comment>
<name>A0A8D9GXQ2_BRACM</name>
<dbReference type="FunFam" id="3.40.630.30:FF:000016">
    <property type="entry name" value="nudix hydrolase 2"/>
    <property type="match status" value="1"/>
</dbReference>
<comment type="catalytic activity">
    <reaction evidence="3">
        <text>ADP-D-ribose + H2O = D-ribose 5-phosphate + AMP + 2 H(+)</text>
        <dbReference type="Rhea" id="RHEA:10412"/>
        <dbReference type="ChEBI" id="CHEBI:15377"/>
        <dbReference type="ChEBI" id="CHEBI:15378"/>
        <dbReference type="ChEBI" id="CHEBI:57967"/>
        <dbReference type="ChEBI" id="CHEBI:78346"/>
        <dbReference type="ChEBI" id="CHEBI:456215"/>
        <dbReference type="EC" id="3.6.1.13"/>
    </reaction>
</comment>
<dbReference type="EC" id="3.6.1.13" evidence="3"/>
<dbReference type="AlphaFoldDB" id="A0A8D9GXQ2"/>
<dbReference type="GO" id="GO:0046872">
    <property type="term" value="F:metal ion binding"/>
    <property type="evidence" value="ECO:0007669"/>
    <property type="project" value="UniProtKB-UniRule"/>
</dbReference>
<proteinExistence type="inferred from homology"/>
<sequence>MDASKIFQGEPDNYDGVTVTITEPMDASKIFQGEPDNYDGVTVTIAEPMDAAVFTEKLRASLSHWRQEGKKGIWINLPIRFANLVEAAVSEGFRYHHAEPDYLMLVSWIPNTRDTIPANASHVVGVGALVLNKNTGEVLVVQEKSGYFRNKNVWKLPTGVVNEVIYISFTPDEQLNSNEQSHKAFLKKKSDLFFLCALTPRSYEIIEQKSEILEAKPLNQNQEMFKYMANICQKKCEEEYLGFSTVETTTGTGKKSFVYCNADHAMSLNAARDQASSSH</sequence>
<dbReference type="PANTHER" id="PTHR13994">
    <property type="entry name" value="NUDIX HYDROLASE RELATED"/>
    <property type="match status" value="1"/>
</dbReference>
<comment type="catalytic activity">
    <reaction evidence="3">
        <text>NADH + H2O = reduced beta-nicotinamide D-ribonucleotide + AMP + 2 H(+)</text>
        <dbReference type="Rhea" id="RHEA:48868"/>
        <dbReference type="ChEBI" id="CHEBI:15377"/>
        <dbReference type="ChEBI" id="CHEBI:15378"/>
        <dbReference type="ChEBI" id="CHEBI:57945"/>
        <dbReference type="ChEBI" id="CHEBI:90832"/>
        <dbReference type="ChEBI" id="CHEBI:456215"/>
        <dbReference type="EC" id="3.6.1.22"/>
    </reaction>
</comment>
<evidence type="ECO:0000256" key="1">
    <source>
        <dbReference type="ARBA" id="ARBA00005582"/>
    </source>
</evidence>
<dbReference type="InterPro" id="IPR040618">
    <property type="entry name" value="Pre-Nudix"/>
</dbReference>
<organism evidence="5 6">
    <name type="scientific">Brassica campestris</name>
    <name type="common">Field mustard</name>
    <dbReference type="NCBI Taxonomy" id="3711"/>
    <lineage>
        <taxon>Eukaryota</taxon>
        <taxon>Viridiplantae</taxon>
        <taxon>Streptophyta</taxon>
        <taxon>Embryophyta</taxon>
        <taxon>Tracheophyta</taxon>
        <taxon>Spermatophyta</taxon>
        <taxon>Magnoliopsida</taxon>
        <taxon>eudicotyledons</taxon>
        <taxon>Gunneridae</taxon>
        <taxon>Pentapetalae</taxon>
        <taxon>rosids</taxon>
        <taxon>malvids</taxon>
        <taxon>Brassicales</taxon>
        <taxon>Brassicaceae</taxon>
        <taxon>Brassiceae</taxon>
        <taxon>Brassica</taxon>
    </lineage>
</organism>
<keyword evidence="2 3" id="KW-0378">Hydrolase</keyword>
<dbReference type="GO" id="GO:0047631">
    <property type="term" value="F:ADP-ribose diphosphatase activity"/>
    <property type="evidence" value="ECO:0007669"/>
    <property type="project" value="UniProtKB-UniRule"/>
</dbReference>
<keyword evidence="3" id="KW-0460">Magnesium</keyword>